<evidence type="ECO:0008006" key="4">
    <source>
        <dbReference type="Google" id="ProtNLM"/>
    </source>
</evidence>
<dbReference type="EMBL" id="BAABBA010000021">
    <property type="protein sequence ID" value="GAA4289050.1"/>
    <property type="molecule type" value="Genomic_DNA"/>
</dbReference>
<feature type="compositionally biased region" description="Basic and acidic residues" evidence="1">
    <location>
        <begin position="106"/>
        <end position="121"/>
    </location>
</feature>
<evidence type="ECO:0000256" key="1">
    <source>
        <dbReference type="SAM" id="MobiDB-lite"/>
    </source>
</evidence>
<proteinExistence type="predicted"/>
<feature type="region of interest" description="Disordered" evidence="1">
    <location>
        <begin position="58"/>
        <end position="121"/>
    </location>
</feature>
<comment type="caution">
    <text evidence="2">The sequence shown here is derived from an EMBL/GenBank/DDBJ whole genome shotgun (WGS) entry which is preliminary data.</text>
</comment>
<accession>A0ABP8EYH9</accession>
<evidence type="ECO:0000313" key="3">
    <source>
        <dbReference type="Proteomes" id="UP001499841"/>
    </source>
</evidence>
<dbReference type="RefSeq" id="WP_345043847.1">
    <property type="nucleotide sequence ID" value="NZ_BAABBA010000021.1"/>
</dbReference>
<feature type="compositionally biased region" description="Polar residues" evidence="1">
    <location>
        <begin position="79"/>
        <end position="92"/>
    </location>
</feature>
<evidence type="ECO:0000313" key="2">
    <source>
        <dbReference type="EMBL" id="GAA4289050.1"/>
    </source>
</evidence>
<gene>
    <name evidence="2" type="ORF">GCM10022262_34110</name>
</gene>
<dbReference type="Proteomes" id="UP001499841">
    <property type="component" value="Unassembled WGS sequence"/>
</dbReference>
<organism evidence="2 3">
    <name type="scientific">Georgenia daeguensis</name>
    <dbReference type="NCBI Taxonomy" id="908355"/>
    <lineage>
        <taxon>Bacteria</taxon>
        <taxon>Bacillati</taxon>
        <taxon>Actinomycetota</taxon>
        <taxon>Actinomycetes</taxon>
        <taxon>Micrococcales</taxon>
        <taxon>Bogoriellaceae</taxon>
        <taxon>Georgenia</taxon>
    </lineage>
</organism>
<reference evidence="3" key="1">
    <citation type="journal article" date="2019" name="Int. J. Syst. Evol. Microbiol.">
        <title>The Global Catalogue of Microorganisms (GCM) 10K type strain sequencing project: providing services to taxonomists for standard genome sequencing and annotation.</title>
        <authorList>
            <consortium name="The Broad Institute Genomics Platform"/>
            <consortium name="The Broad Institute Genome Sequencing Center for Infectious Disease"/>
            <person name="Wu L."/>
            <person name="Ma J."/>
        </authorList>
    </citation>
    <scope>NUCLEOTIDE SEQUENCE [LARGE SCALE GENOMIC DNA]</scope>
    <source>
        <strain evidence="3">JCM 17459</strain>
    </source>
</reference>
<sequence length="132" mass="14187">MSATVNNGALQGFASPDGCDEGKAAIGRLSPTSQRQVVEEFGIAREAVARAVRWDRPPRCKARPSHAGEWAKDPKIGSKMSNARSETTITEKPSNDAEPVVDVQAGDERLGTGERADDRPADDFYGVAVTFR</sequence>
<name>A0ABP8EYH9_9MICO</name>
<keyword evidence="3" id="KW-1185">Reference proteome</keyword>
<protein>
    <recommendedName>
        <fullName evidence="4">Helix-turn-helix domain-containing protein</fullName>
    </recommendedName>
</protein>
<feature type="region of interest" description="Disordered" evidence="1">
    <location>
        <begin position="1"/>
        <end position="27"/>
    </location>
</feature>